<evidence type="ECO:0000256" key="7">
    <source>
        <dbReference type="ARBA" id="ARBA00023136"/>
    </source>
</evidence>
<comment type="subcellular location">
    <subcellularLocation>
        <location evidence="1">Cell membrane</location>
    </subcellularLocation>
</comment>
<dbReference type="Pfam" id="PF02397">
    <property type="entry name" value="Bac_transf"/>
    <property type="match status" value="1"/>
</dbReference>
<protein>
    <submittedName>
        <fullName evidence="10">UDP-phosphate galactose phosphotransferase</fullName>
    </submittedName>
</protein>
<evidence type="ECO:0000256" key="8">
    <source>
        <dbReference type="SAM" id="Phobius"/>
    </source>
</evidence>
<dbReference type="Proteomes" id="UP000308489">
    <property type="component" value="Chromosome 1"/>
</dbReference>
<dbReference type="InterPro" id="IPR003362">
    <property type="entry name" value="Bact_transf"/>
</dbReference>
<proteinExistence type="inferred from homology"/>
<feature type="domain" description="Bacterial sugar transferase" evidence="9">
    <location>
        <begin position="44"/>
        <end position="233"/>
    </location>
</feature>
<evidence type="ECO:0000256" key="1">
    <source>
        <dbReference type="ARBA" id="ARBA00004236"/>
    </source>
</evidence>
<keyword evidence="6 8" id="KW-1133">Transmembrane helix</keyword>
<reference evidence="10 11" key="1">
    <citation type="submission" date="2019-05" db="EMBL/GenBank/DDBJ databases">
        <authorList>
            <consortium name="Pathogen Informatics"/>
        </authorList>
    </citation>
    <scope>NUCLEOTIDE SEQUENCE [LARGE SCALE GENOMIC DNA]</scope>
    <source>
        <strain evidence="10 11">NCTC503</strain>
    </source>
</reference>
<dbReference type="GO" id="GO:0005886">
    <property type="term" value="C:plasma membrane"/>
    <property type="evidence" value="ECO:0007669"/>
    <property type="project" value="UniProtKB-SubCell"/>
</dbReference>
<keyword evidence="4 10" id="KW-0808">Transferase</keyword>
<keyword evidence="7 8" id="KW-0472">Membrane</keyword>
<name>A0A4U9RZX7_HATHI</name>
<dbReference type="KEGG" id="hhw:NCTC503_02386"/>
<dbReference type="PANTHER" id="PTHR30576">
    <property type="entry name" value="COLANIC BIOSYNTHESIS UDP-GLUCOSE LIPID CARRIER TRANSFERASE"/>
    <property type="match status" value="1"/>
</dbReference>
<evidence type="ECO:0000256" key="6">
    <source>
        <dbReference type="ARBA" id="ARBA00022989"/>
    </source>
</evidence>
<evidence type="ECO:0000313" key="10">
    <source>
        <dbReference type="EMBL" id="VTQ94800.1"/>
    </source>
</evidence>
<organism evidence="10 11">
    <name type="scientific">Hathewaya histolytica</name>
    <name type="common">Clostridium histolyticum</name>
    <dbReference type="NCBI Taxonomy" id="1498"/>
    <lineage>
        <taxon>Bacteria</taxon>
        <taxon>Bacillati</taxon>
        <taxon>Bacillota</taxon>
        <taxon>Clostridia</taxon>
        <taxon>Eubacteriales</taxon>
        <taxon>Clostridiaceae</taxon>
        <taxon>Hathewaya</taxon>
    </lineage>
</organism>
<evidence type="ECO:0000256" key="4">
    <source>
        <dbReference type="ARBA" id="ARBA00022679"/>
    </source>
</evidence>
<accession>A0A4U9RZX7</accession>
<keyword evidence="11" id="KW-1185">Reference proteome</keyword>
<evidence type="ECO:0000259" key="9">
    <source>
        <dbReference type="Pfam" id="PF02397"/>
    </source>
</evidence>
<dbReference type="PANTHER" id="PTHR30576:SF4">
    <property type="entry name" value="UNDECAPRENYL-PHOSPHATE GALACTOSE PHOSPHOTRANSFERASE"/>
    <property type="match status" value="1"/>
</dbReference>
<dbReference type="AlphaFoldDB" id="A0A4U9RZX7"/>
<gene>
    <name evidence="10" type="primary">wcaJ_2</name>
    <name evidence="10" type="ORF">NCTC503_02386</name>
</gene>
<feature type="transmembrane region" description="Helical" evidence="8">
    <location>
        <begin position="46"/>
        <end position="70"/>
    </location>
</feature>
<dbReference type="GO" id="GO:0016780">
    <property type="term" value="F:phosphotransferase activity, for other substituted phosphate groups"/>
    <property type="evidence" value="ECO:0007669"/>
    <property type="project" value="TreeGrafter"/>
</dbReference>
<comment type="similarity">
    <text evidence="2">Belongs to the bacterial sugar transferase family.</text>
</comment>
<keyword evidence="3" id="KW-1003">Cell membrane</keyword>
<evidence type="ECO:0000256" key="3">
    <source>
        <dbReference type="ARBA" id="ARBA00022475"/>
    </source>
</evidence>
<evidence type="ECO:0000256" key="5">
    <source>
        <dbReference type="ARBA" id="ARBA00022692"/>
    </source>
</evidence>
<dbReference type="EMBL" id="LR590481">
    <property type="protein sequence ID" value="VTQ94800.1"/>
    <property type="molecule type" value="Genomic_DNA"/>
</dbReference>
<keyword evidence="5 8" id="KW-0812">Transmembrane</keyword>
<evidence type="ECO:0000256" key="2">
    <source>
        <dbReference type="ARBA" id="ARBA00006464"/>
    </source>
</evidence>
<evidence type="ECO:0000313" key="11">
    <source>
        <dbReference type="Proteomes" id="UP000308489"/>
    </source>
</evidence>
<sequence>MQEYQNVKLKPAEVSLLEQKEFINEKYYMDDLKYERGIIYNLTKRIIDIFGSLIGLILLSPIFIIISVLIKINSRGAIFFSHKRIGRAGKIINVYKFRTMVPNAEDLIEKLPEHQKKEFMENFKLENDPRITSIGKFLRKSSLDELPQLFNILIGNMSIVGPRPIVEKESIKYGQDASKLLSVKPGLTGMWQANGRSDTTYEERVQMDMDYIDNRSFWLDIKIIFQTVIAVIKKRGAR</sequence>